<keyword evidence="3" id="KW-1185">Reference proteome</keyword>
<dbReference type="Proteomes" id="UP000886523">
    <property type="component" value="Unassembled WGS sequence"/>
</dbReference>
<feature type="non-terminal residue" evidence="2">
    <location>
        <position position="1"/>
    </location>
</feature>
<comment type="caution">
    <text evidence="2">The sequence shown here is derived from an EMBL/GenBank/DDBJ whole genome shotgun (WGS) entry which is preliminary data.</text>
</comment>
<reference evidence="2" key="1">
    <citation type="journal article" date="2020" name="Nat. Commun.">
        <title>Large-scale genome sequencing of mycorrhizal fungi provides insights into the early evolution of symbiotic traits.</title>
        <authorList>
            <person name="Miyauchi S."/>
            <person name="Kiss E."/>
            <person name="Kuo A."/>
            <person name="Drula E."/>
            <person name="Kohler A."/>
            <person name="Sanchez-Garcia M."/>
            <person name="Morin E."/>
            <person name="Andreopoulos B."/>
            <person name="Barry K.W."/>
            <person name="Bonito G."/>
            <person name="Buee M."/>
            <person name="Carver A."/>
            <person name="Chen C."/>
            <person name="Cichocki N."/>
            <person name="Clum A."/>
            <person name="Culley D."/>
            <person name="Crous P.W."/>
            <person name="Fauchery L."/>
            <person name="Girlanda M."/>
            <person name="Hayes R.D."/>
            <person name="Keri Z."/>
            <person name="LaButti K."/>
            <person name="Lipzen A."/>
            <person name="Lombard V."/>
            <person name="Magnuson J."/>
            <person name="Maillard F."/>
            <person name="Murat C."/>
            <person name="Nolan M."/>
            <person name="Ohm R.A."/>
            <person name="Pangilinan J."/>
            <person name="Pereira M.F."/>
            <person name="Perotto S."/>
            <person name="Peter M."/>
            <person name="Pfister S."/>
            <person name="Riley R."/>
            <person name="Sitrit Y."/>
            <person name="Stielow J.B."/>
            <person name="Szollosi G."/>
            <person name="Zifcakova L."/>
            <person name="Stursova M."/>
            <person name="Spatafora J.W."/>
            <person name="Tedersoo L."/>
            <person name="Vaario L.M."/>
            <person name="Yamada A."/>
            <person name="Yan M."/>
            <person name="Wang P."/>
            <person name="Xu J."/>
            <person name="Bruns T."/>
            <person name="Baldrian P."/>
            <person name="Vilgalys R."/>
            <person name="Dunand C."/>
            <person name="Henrissat B."/>
            <person name="Grigoriev I.V."/>
            <person name="Hibbett D."/>
            <person name="Nagy L.G."/>
            <person name="Martin F.M."/>
        </authorList>
    </citation>
    <scope>NUCLEOTIDE SEQUENCE</scope>
    <source>
        <strain evidence="2">UP504</strain>
    </source>
</reference>
<evidence type="ECO:0000256" key="1">
    <source>
        <dbReference type="SAM" id="MobiDB-lite"/>
    </source>
</evidence>
<protein>
    <submittedName>
        <fullName evidence="2">Uncharacterized protein</fullName>
    </submittedName>
</protein>
<name>A0A9P6AQS3_9AGAM</name>
<organism evidence="2 3">
    <name type="scientific">Hydnum rufescens UP504</name>
    <dbReference type="NCBI Taxonomy" id="1448309"/>
    <lineage>
        <taxon>Eukaryota</taxon>
        <taxon>Fungi</taxon>
        <taxon>Dikarya</taxon>
        <taxon>Basidiomycota</taxon>
        <taxon>Agaricomycotina</taxon>
        <taxon>Agaricomycetes</taxon>
        <taxon>Cantharellales</taxon>
        <taxon>Hydnaceae</taxon>
        <taxon>Hydnum</taxon>
    </lineage>
</organism>
<dbReference type="EMBL" id="MU129022">
    <property type="protein sequence ID" value="KAF9510161.1"/>
    <property type="molecule type" value="Genomic_DNA"/>
</dbReference>
<proteinExistence type="predicted"/>
<accession>A0A9P6AQS3</accession>
<gene>
    <name evidence="2" type="ORF">BS47DRAFT_1348333</name>
</gene>
<feature type="region of interest" description="Disordered" evidence="1">
    <location>
        <begin position="38"/>
        <end position="67"/>
    </location>
</feature>
<sequence length="67" mass="7663">RLGRLERARGVLWANLERNPAQCPWRLAAWDRRCDYESGKGTADHGDEESEPGVSRWLKDIGLPDET</sequence>
<evidence type="ECO:0000313" key="3">
    <source>
        <dbReference type="Proteomes" id="UP000886523"/>
    </source>
</evidence>
<evidence type="ECO:0000313" key="2">
    <source>
        <dbReference type="EMBL" id="KAF9510161.1"/>
    </source>
</evidence>
<dbReference type="AlphaFoldDB" id="A0A9P6AQS3"/>